<feature type="compositionally biased region" description="Polar residues" evidence="2">
    <location>
        <begin position="276"/>
        <end position="295"/>
    </location>
</feature>
<comment type="caution">
    <text evidence="3">The sequence shown here is derived from an EMBL/GenBank/DDBJ whole genome shotgun (WGS) entry which is preliminary data.</text>
</comment>
<sequence>MESLPLFGFARWMAGGSADAPGESGDVRSSGNHTQISPQTRLRQAGIRERTDESFDLPKSGDIMQHLAESYSSRTQRAPHSNQPRSPSCGATSAVHTTQHEFEMARDAYDTIEAEIDTLKDDILRMRQEADLRSTGPNTEQELAADRFLSTRSKRWLAQGSKVQEESAAVRLQRLHQGNKTNTSGPIQAQQRSSVPPSSMDFPALSQHVPSRMMSPTEEPAQGRKLSYAHAATGPDSSATVPLSVSNLIEHSKDDLRHTKDEQDSVIILASDMRNIRSSIEPSPDTRSPGDNTGTKLPRFAQPTKSFARRAGETLRKDSASIVPRSPGESSPGKTMKGREPLLSTAKRAAQHQKKRSSLPGDWVNNAGGGGNKTPDKAPKSNGKPGENASPKVTGVSPSAEGRQLEKGSQAKENVAKMKLKAKDVQAATPKQKRSYMAPTTAAAQRGIVKPGNPKPQPAVAKQITEVRLDAAISARPTQTISASDTSSVCFVLDRSNGSGSNSPRNTSNRSSHIPVPKIQQSPVRACGLSKPLPAGSWSSAPGLTVNTGNVLSQATTSLPDVRNTTAKRRTSHGSLLTPIVACLDAKGLLKKDTNNAVIEAYLQNVEGSAISSPSPLSALQSLPGSPTRRSDARSEISTAQYARTSGTFVPPHIRLREPSAASTVTGSVAYQPMGPPALDNRSTAPFEVVRRDSVMQTDSPVLGKSKSMRTALLRPTAAIFEPRTMTTAVNVPKGLAPSLEYMPQEQWSSLSPEQKSEVNHAPAMAGFDARNTFSRQSFHQAATWHTNAFSPANQAGAPYNGYARSNGVQAGQRITPSFSPGKKNVNWMLRDLDGTETPIKFGRAPPPSSGRLFTPTTPAAATLSDDTTPIKTPFSPNGWRIGSAFSKSPYGWKGGDGKEIRFVGYGPHAERDPNTVVDFDFQGKTASFSTALSNGFEEGNSLPSTGVAPKSQRQWAEKLGYQSVPCGNVEITHAVEQMPFVSQLAGYCYDCSANN</sequence>
<dbReference type="AlphaFoldDB" id="A0AAV9P095"/>
<dbReference type="GeneID" id="89930115"/>
<organism evidence="3 4">
    <name type="scientific">Saxophila tyrrhenica</name>
    <dbReference type="NCBI Taxonomy" id="1690608"/>
    <lineage>
        <taxon>Eukaryota</taxon>
        <taxon>Fungi</taxon>
        <taxon>Dikarya</taxon>
        <taxon>Ascomycota</taxon>
        <taxon>Pezizomycotina</taxon>
        <taxon>Dothideomycetes</taxon>
        <taxon>Dothideomycetidae</taxon>
        <taxon>Mycosphaerellales</taxon>
        <taxon>Extremaceae</taxon>
        <taxon>Saxophila</taxon>
    </lineage>
</organism>
<evidence type="ECO:0000313" key="3">
    <source>
        <dbReference type="EMBL" id="KAK5165860.1"/>
    </source>
</evidence>
<feature type="coiled-coil region" evidence="1">
    <location>
        <begin position="102"/>
        <end position="129"/>
    </location>
</feature>
<evidence type="ECO:0000256" key="1">
    <source>
        <dbReference type="SAM" id="Coils"/>
    </source>
</evidence>
<feature type="compositionally biased region" description="Basic and acidic residues" evidence="2">
    <location>
        <begin position="403"/>
        <end position="424"/>
    </location>
</feature>
<feature type="region of interest" description="Disordered" evidence="2">
    <location>
        <begin position="16"/>
        <end position="95"/>
    </location>
</feature>
<keyword evidence="1" id="KW-0175">Coiled coil</keyword>
<name>A0AAV9P095_9PEZI</name>
<proteinExistence type="predicted"/>
<feature type="compositionally biased region" description="Polar residues" evidence="2">
    <location>
        <begin position="176"/>
        <end position="197"/>
    </location>
</feature>
<feature type="compositionally biased region" description="Low complexity" evidence="2">
    <location>
        <begin position="495"/>
        <end position="512"/>
    </location>
</feature>
<keyword evidence="4" id="KW-1185">Reference proteome</keyword>
<evidence type="ECO:0000313" key="4">
    <source>
        <dbReference type="Proteomes" id="UP001337655"/>
    </source>
</evidence>
<dbReference type="EMBL" id="JAVRRT010000015">
    <property type="protein sequence ID" value="KAK5165860.1"/>
    <property type="molecule type" value="Genomic_DNA"/>
</dbReference>
<accession>A0AAV9P095</accession>
<feature type="compositionally biased region" description="Low complexity" evidence="2">
    <location>
        <begin position="610"/>
        <end position="627"/>
    </location>
</feature>
<feature type="region of interest" description="Disordered" evidence="2">
    <location>
        <begin position="273"/>
        <end position="458"/>
    </location>
</feature>
<feature type="region of interest" description="Disordered" evidence="2">
    <location>
        <begin position="610"/>
        <end position="637"/>
    </location>
</feature>
<reference evidence="3 4" key="1">
    <citation type="submission" date="2023-08" db="EMBL/GenBank/DDBJ databases">
        <title>Black Yeasts Isolated from many extreme environments.</title>
        <authorList>
            <person name="Coleine C."/>
            <person name="Stajich J.E."/>
            <person name="Selbmann L."/>
        </authorList>
    </citation>
    <scope>NUCLEOTIDE SEQUENCE [LARGE SCALE GENOMIC DNA]</scope>
    <source>
        <strain evidence="3 4">CCFEE 5935</strain>
    </source>
</reference>
<feature type="region of interest" description="Disordered" evidence="2">
    <location>
        <begin position="494"/>
        <end position="519"/>
    </location>
</feature>
<feature type="compositionally biased region" description="Basic and acidic residues" evidence="2">
    <location>
        <begin position="310"/>
        <end position="319"/>
    </location>
</feature>
<dbReference type="Proteomes" id="UP001337655">
    <property type="component" value="Unassembled WGS sequence"/>
</dbReference>
<dbReference type="RefSeq" id="XP_064655872.1">
    <property type="nucleotide sequence ID" value="XM_064806013.1"/>
</dbReference>
<feature type="region of interest" description="Disordered" evidence="2">
    <location>
        <begin position="176"/>
        <end position="205"/>
    </location>
</feature>
<protein>
    <submittedName>
        <fullName evidence="3">Uncharacterized protein</fullName>
    </submittedName>
</protein>
<evidence type="ECO:0000256" key="2">
    <source>
        <dbReference type="SAM" id="MobiDB-lite"/>
    </source>
</evidence>
<feature type="compositionally biased region" description="Polar residues" evidence="2">
    <location>
        <begin position="27"/>
        <end position="42"/>
    </location>
</feature>
<gene>
    <name evidence="3" type="ORF">LTR77_008783</name>
</gene>
<feature type="compositionally biased region" description="Polar residues" evidence="2">
    <location>
        <begin position="70"/>
        <end position="95"/>
    </location>
</feature>